<name>A0A1L3JBC9_9SPHN</name>
<dbReference type="UniPathway" id="UPA00034">
    <property type="reaction ID" value="UER00018"/>
</dbReference>
<dbReference type="SUPFAM" id="SSF55347">
    <property type="entry name" value="Glyceraldehyde-3-phosphate dehydrogenase-like, C-terminal domain"/>
    <property type="match status" value="1"/>
</dbReference>
<feature type="domain" description="Dihydrodipicolinate reductase C-terminal" evidence="15">
    <location>
        <begin position="109"/>
        <end position="245"/>
    </location>
</feature>
<dbReference type="Proteomes" id="UP000242561">
    <property type="component" value="Chromosome"/>
</dbReference>
<dbReference type="GO" id="GO:0051287">
    <property type="term" value="F:NAD binding"/>
    <property type="evidence" value="ECO:0007669"/>
    <property type="project" value="UniProtKB-UniRule"/>
</dbReference>
<evidence type="ECO:0000259" key="15">
    <source>
        <dbReference type="Pfam" id="PF05173"/>
    </source>
</evidence>
<dbReference type="Pfam" id="PF01113">
    <property type="entry name" value="DapB_N"/>
    <property type="match status" value="1"/>
</dbReference>
<accession>A0A1L3JBC9</accession>
<keyword evidence="3 13" id="KW-0028">Amino-acid biosynthesis</keyword>
<evidence type="ECO:0000256" key="2">
    <source>
        <dbReference type="ARBA" id="ARBA00022490"/>
    </source>
</evidence>
<feature type="binding site" evidence="13">
    <location>
        <begin position="79"/>
        <end position="81"/>
    </location>
    <ligand>
        <name>NAD(+)</name>
        <dbReference type="ChEBI" id="CHEBI:57540"/>
    </ligand>
</feature>
<feature type="binding site" evidence="13">
    <location>
        <position position="137"/>
    </location>
    <ligand>
        <name>(S)-2,3,4,5-tetrahydrodipicolinate</name>
        <dbReference type="ChEBI" id="CHEBI:16845"/>
    </ligand>
</feature>
<evidence type="ECO:0000256" key="7">
    <source>
        <dbReference type="ARBA" id="ARBA00023027"/>
    </source>
</evidence>
<keyword evidence="2 13" id="KW-0963">Cytoplasm</keyword>
<feature type="binding site" evidence="13">
    <location>
        <begin position="13"/>
        <end position="18"/>
    </location>
    <ligand>
        <name>NAD(+)</name>
        <dbReference type="ChEBI" id="CHEBI:57540"/>
    </ligand>
</feature>
<dbReference type="PIRSF" id="PIRSF000161">
    <property type="entry name" value="DHPR"/>
    <property type="match status" value="1"/>
</dbReference>
<dbReference type="GO" id="GO:0005829">
    <property type="term" value="C:cytosol"/>
    <property type="evidence" value="ECO:0007669"/>
    <property type="project" value="TreeGrafter"/>
</dbReference>
<dbReference type="AlphaFoldDB" id="A0A1L3JBC9"/>
<dbReference type="FunFam" id="3.30.360.10:FF:000004">
    <property type="entry name" value="4-hydroxy-tetrahydrodipicolinate reductase"/>
    <property type="match status" value="1"/>
</dbReference>
<keyword evidence="17" id="KW-1185">Reference proteome</keyword>
<comment type="caution">
    <text evidence="13">Was originally thought to be a dihydrodipicolinate reductase (DHDPR), catalyzing the conversion of dihydrodipicolinate to tetrahydrodipicolinate. However, it was shown in E.coli that the substrate of the enzymatic reaction is not dihydrodipicolinate (DHDP) but in fact (2S,4S)-4-hydroxy-2,3,4,5-tetrahydrodipicolinic acid (HTPA), the product released by the DapA-catalyzed reaction.</text>
</comment>
<feature type="binding site" evidence="13">
    <location>
        <position position="38"/>
    </location>
    <ligand>
        <name>NAD(+)</name>
        <dbReference type="ChEBI" id="CHEBI:57540"/>
    </ligand>
</feature>
<keyword evidence="8 13" id="KW-0457">Lysine biosynthesis</keyword>
<reference evidence="16 17" key="1">
    <citation type="submission" date="2016-11" db="EMBL/GenBank/DDBJ databases">
        <title>Sphingorhabdus sp. LPB0140, isolated from marine environment.</title>
        <authorList>
            <person name="Kim E."/>
            <person name="Yi H."/>
        </authorList>
    </citation>
    <scope>NUCLEOTIDE SEQUENCE [LARGE SCALE GENOMIC DNA]</scope>
    <source>
        <strain evidence="16 17">LPB0140</strain>
    </source>
</reference>
<dbReference type="GO" id="GO:0019877">
    <property type="term" value="P:diaminopimelate biosynthetic process"/>
    <property type="evidence" value="ECO:0007669"/>
    <property type="project" value="UniProtKB-UniRule"/>
</dbReference>
<evidence type="ECO:0000256" key="5">
    <source>
        <dbReference type="ARBA" id="ARBA00022915"/>
    </source>
</evidence>
<evidence type="ECO:0000256" key="13">
    <source>
        <dbReference type="HAMAP-Rule" id="MF_00102"/>
    </source>
</evidence>
<dbReference type="InterPro" id="IPR036291">
    <property type="entry name" value="NAD(P)-bd_dom_sf"/>
</dbReference>
<dbReference type="InterPro" id="IPR023940">
    <property type="entry name" value="DHDPR_bac"/>
</dbReference>
<sequence length="247" mass="26518">MSDKEQLRMGIIGSNGRMGNVLISAIKQAGHLHMGGVDKDDDLDALASNCDILIDFSAPAALEDNLDIAMNHALPIIIGTTGLEERHHFLIDSAAQDIPIMQTGNTSMGVTMLAYLVEEAAAKLGDAWDIEIVEMHHRHKVDAPSGTAKLLGEAAAKGRGIKLSEHKDSGRDGITGTRKIGDIGFAALRGGSVAGDHDVIFAGDEELMTLSHRAENRMIFARGAVQAAYWLSRQKPGRYNMRDVLGL</sequence>
<evidence type="ECO:0000256" key="8">
    <source>
        <dbReference type="ARBA" id="ARBA00023154"/>
    </source>
</evidence>
<dbReference type="STRING" id="1913578.LPB140_05695"/>
<dbReference type="KEGG" id="sphl:LPB140_05695"/>
<dbReference type="Gene3D" id="3.30.360.10">
    <property type="entry name" value="Dihydrodipicolinate Reductase, domain 2"/>
    <property type="match status" value="1"/>
</dbReference>
<comment type="catalytic activity">
    <reaction evidence="12 13">
        <text>(S)-2,3,4,5-tetrahydrodipicolinate + NAD(+) + H2O = (2S,4S)-4-hydroxy-2,3,4,5-tetrahydrodipicolinate + NADH + H(+)</text>
        <dbReference type="Rhea" id="RHEA:35323"/>
        <dbReference type="ChEBI" id="CHEBI:15377"/>
        <dbReference type="ChEBI" id="CHEBI:15378"/>
        <dbReference type="ChEBI" id="CHEBI:16845"/>
        <dbReference type="ChEBI" id="CHEBI:57540"/>
        <dbReference type="ChEBI" id="CHEBI:57945"/>
        <dbReference type="ChEBI" id="CHEBI:67139"/>
        <dbReference type="EC" id="1.17.1.8"/>
    </reaction>
</comment>
<evidence type="ECO:0000256" key="10">
    <source>
        <dbReference type="ARBA" id="ARBA00038983"/>
    </source>
</evidence>
<comment type="function">
    <text evidence="13">Catalyzes the conversion of 4-hydroxy-tetrahydrodipicolinate (HTPA) to tetrahydrodipicolinate.</text>
</comment>
<evidence type="ECO:0000256" key="12">
    <source>
        <dbReference type="ARBA" id="ARBA00049396"/>
    </source>
</evidence>
<feature type="binding site" evidence="13">
    <location>
        <position position="39"/>
    </location>
    <ligand>
        <name>NADP(+)</name>
        <dbReference type="ChEBI" id="CHEBI:58349"/>
    </ligand>
</feature>
<dbReference type="PROSITE" id="PS01298">
    <property type="entry name" value="DAPB"/>
    <property type="match status" value="1"/>
</dbReference>
<dbReference type="GO" id="GO:0016726">
    <property type="term" value="F:oxidoreductase activity, acting on CH or CH2 groups, NAD or NADP as acceptor"/>
    <property type="evidence" value="ECO:0007669"/>
    <property type="project" value="UniProtKB-UniRule"/>
</dbReference>
<comment type="similarity">
    <text evidence="1 13">Belongs to the DapB family.</text>
</comment>
<dbReference type="EMBL" id="CP018154">
    <property type="protein sequence ID" value="APG62373.1"/>
    <property type="molecule type" value="Genomic_DNA"/>
</dbReference>
<comment type="pathway">
    <text evidence="9 13">Amino-acid biosynthesis; L-lysine biosynthesis via DAP pathway; (S)-tetrahydrodipicolinate from L-aspartate: step 4/4.</text>
</comment>
<proteinExistence type="inferred from homology"/>
<keyword evidence="4 13" id="KW-0521">NADP</keyword>
<organism evidence="16 17">
    <name type="scientific">Sphingorhabdus lutea</name>
    <dbReference type="NCBI Taxonomy" id="1913578"/>
    <lineage>
        <taxon>Bacteria</taxon>
        <taxon>Pseudomonadati</taxon>
        <taxon>Pseudomonadota</taxon>
        <taxon>Alphaproteobacteria</taxon>
        <taxon>Sphingomonadales</taxon>
        <taxon>Sphingomonadaceae</taxon>
        <taxon>Sphingorhabdus</taxon>
    </lineage>
</organism>
<dbReference type="GO" id="GO:0009089">
    <property type="term" value="P:lysine biosynthetic process via diaminopimelate"/>
    <property type="evidence" value="ECO:0007669"/>
    <property type="project" value="UniProtKB-UniRule"/>
</dbReference>
<evidence type="ECO:0000256" key="11">
    <source>
        <dbReference type="ARBA" id="ARBA00049080"/>
    </source>
</evidence>
<dbReference type="GO" id="GO:0050661">
    <property type="term" value="F:NADP binding"/>
    <property type="evidence" value="ECO:0007669"/>
    <property type="project" value="UniProtKB-UniRule"/>
</dbReference>
<dbReference type="HAMAP" id="MF_00102">
    <property type="entry name" value="DapB"/>
    <property type="match status" value="1"/>
</dbReference>
<dbReference type="InterPro" id="IPR000846">
    <property type="entry name" value="DapB_N"/>
</dbReference>
<dbReference type="SUPFAM" id="SSF51735">
    <property type="entry name" value="NAD(P)-binding Rossmann-fold domains"/>
    <property type="match status" value="1"/>
</dbReference>
<dbReference type="PANTHER" id="PTHR20836:SF0">
    <property type="entry name" value="4-HYDROXY-TETRAHYDRODIPICOLINATE REDUCTASE 1, CHLOROPLASTIC-RELATED"/>
    <property type="match status" value="1"/>
</dbReference>
<gene>
    <name evidence="13" type="primary">dapB</name>
    <name evidence="16" type="ORF">LPB140_05695</name>
</gene>
<dbReference type="Gene3D" id="3.40.50.720">
    <property type="entry name" value="NAD(P)-binding Rossmann-like Domain"/>
    <property type="match status" value="1"/>
</dbReference>
<dbReference type="InterPro" id="IPR022664">
    <property type="entry name" value="DapB_N_CS"/>
</dbReference>
<comment type="subcellular location">
    <subcellularLocation>
        <location evidence="13">Cytoplasm</location>
    </subcellularLocation>
</comment>
<evidence type="ECO:0000256" key="4">
    <source>
        <dbReference type="ARBA" id="ARBA00022857"/>
    </source>
</evidence>
<evidence type="ECO:0000313" key="17">
    <source>
        <dbReference type="Proteomes" id="UP000242561"/>
    </source>
</evidence>
<keyword evidence="5 13" id="KW-0220">Diaminopimelate biosynthesis</keyword>
<comment type="catalytic activity">
    <reaction evidence="11 13">
        <text>(S)-2,3,4,5-tetrahydrodipicolinate + NADP(+) + H2O = (2S,4S)-4-hydroxy-2,3,4,5-tetrahydrodipicolinate + NADPH + H(+)</text>
        <dbReference type="Rhea" id="RHEA:35331"/>
        <dbReference type="ChEBI" id="CHEBI:15377"/>
        <dbReference type="ChEBI" id="CHEBI:15378"/>
        <dbReference type="ChEBI" id="CHEBI:16845"/>
        <dbReference type="ChEBI" id="CHEBI:57783"/>
        <dbReference type="ChEBI" id="CHEBI:58349"/>
        <dbReference type="ChEBI" id="CHEBI:67139"/>
        <dbReference type="EC" id="1.17.1.8"/>
    </reaction>
</comment>
<keyword evidence="6 13" id="KW-0560">Oxidoreductase</keyword>
<evidence type="ECO:0000259" key="14">
    <source>
        <dbReference type="Pfam" id="PF01113"/>
    </source>
</evidence>
<dbReference type="OrthoDB" id="9790352at2"/>
<feature type="active site" description="Proton donor/acceptor" evidence="13">
    <location>
        <position position="136"/>
    </location>
</feature>
<keyword evidence="7 13" id="KW-0520">NAD</keyword>
<evidence type="ECO:0000256" key="9">
    <source>
        <dbReference type="ARBA" id="ARBA00037922"/>
    </source>
</evidence>
<evidence type="ECO:0000256" key="6">
    <source>
        <dbReference type="ARBA" id="ARBA00023002"/>
    </source>
</evidence>
<dbReference type="PANTHER" id="PTHR20836">
    <property type="entry name" value="DIHYDRODIPICOLINATE REDUCTASE"/>
    <property type="match status" value="1"/>
</dbReference>
<dbReference type="InterPro" id="IPR022663">
    <property type="entry name" value="DapB_C"/>
</dbReference>
<feature type="binding site" evidence="13">
    <location>
        <begin position="146"/>
        <end position="147"/>
    </location>
    <ligand>
        <name>(S)-2,3,4,5-tetrahydrodipicolinate</name>
        <dbReference type="ChEBI" id="CHEBI:16845"/>
    </ligand>
</feature>
<feature type="domain" description="Dihydrodipicolinate reductase N-terminal" evidence="14">
    <location>
        <begin position="8"/>
        <end position="105"/>
    </location>
</feature>
<dbReference type="CDD" id="cd02274">
    <property type="entry name" value="DHDPR_N"/>
    <property type="match status" value="1"/>
</dbReference>
<evidence type="ECO:0000256" key="1">
    <source>
        <dbReference type="ARBA" id="ARBA00006642"/>
    </source>
</evidence>
<dbReference type="EC" id="1.17.1.8" evidence="10 13"/>
<dbReference type="Pfam" id="PF05173">
    <property type="entry name" value="DapB_C"/>
    <property type="match status" value="1"/>
</dbReference>
<evidence type="ECO:0000256" key="3">
    <source>
        <dbReference type="ARBA" id="ARBA00022605"/>
    </source>
</evidence>
<feature type="active site" description="Proton donor" evidence="13">
    <location>
        <position position="140"/>
    </location>
</feature>
<dbReference type="NCBIfam" id="TIGR00036">
    <property type="entry name" value="dapB"/>
    <property type="match status" value="1"/>
</dbReference>
<comment type="subunit">
    <text evidence="13">Homotetramer.</text>
</comment>
<feature type="binding site" evidence="13">
    <location>
        <begin position="103"/>
        <end position="106"/>
    </location>
    <ligand>
        <name>NAD(+)</name>
        <dbReference type="ChEBI" id="CHEBI:57540"/>
    </ligand>
</feature>
<dbReference type="GO" id="GO:0008839">
    <property type="term" value="F:4-hydroxy-tetrahydrodipicolinate reductase"/>
    <property type="evidence" value="ECO:0007669"/>
    <property type="project" value="UniProtKB-UniRule"/>
</dbReference>
<evidence type="ECO:0000313" key="16">
    <source>
        <dbReference type="EMBL" id="APG62373.1"/>
    </source>
</evidence>
<protein>
    <recommendedName>
        <fullName evidence="10 13">4-hydroxy-tetrahydrodipicolinate reductase</fullName>
        <shortName evidence="13">HTPA reductase</shortName>
        <ecNumber evidence="10 13">1.17.1.8</ecNumber>
    </recommendedName>
</protein>